<evidence type="ECO:0008006" key="4">
    <source>
        <dbReference type="Google" id="ProtNLM"/>
    </source>
</evidence>
<evidence type="ECO:0000256" key="1">
    <source>
        <dbReference type="SAM" id="SignalP"/>
    </source>
</evidence>
<comment type="caution">
    <text evidence="2">The sequence shown here is derived from an EMBL/GenBank/DDBJ whole genome shotgun (WGS) entry which is preliminary data.</text>
</comment>
<accession>A0AAE1U345</accession>
<protein>
    <recommendedName>
        <fullName evidence="4">Secreted protein</fullName>
    </recommendedName>
</protein>
<sequence>MSSLGLPSLSFFVSLAIIPQAPHCSPVMVRRGASRRQAQIIQVSLVSQAPEEVGSLGVTTVTVTAAITTNHDACTSGGSHKYNIV</sequence>
<evidence type="ECO:0000313" key="3">
    <source>
        <dbReference type="Proteomes" id="UP001292094"/>
    </source>
</evidence>
<dbReference type="AlphaFoldDB" id="A0AAE1U345"/>
<dbReference type="Proteomes" id="UP001292094">
    <property type="component" value="Unassembled WGS sequence"/>
</dbReference>
<keyword evidence="3" id="KW-1185">Reference proteome</keyword>
<name>A0AAE1U345_9EUCA</name>
<proteinExistence type="predicted"/>
<evidence type="ECO:0000313" key="2">
    <source>
        <dbReference type="EMBL" id="KAK4304369.1"/>
    </source>
</evidence>
<dbReference type="EMBL" id="JAWZYT010002439">
    <property type="protein sequence ID" value="KAK4304369.1"/>
    <property type="molecule type" value="Genomic_DNA"/>
</dbReference>
<feature type="signal peptide" evidence="1">
    <location>
        <begin position="1"/>
        <end position="24"/>
    </location>
</feature>
<feature type="chain" id="PRO_5042224866" description="Secreted protein" evidence="1">
    <location>
        <begin position="25"/>
        <end position="85"/>
    </location>
</feature>
<organism evidence="2 3">
    <name type="scientific">Petrolisthes manimaculis</name>
    <dbReference type="NCBI Taxonomy" id="1843537"/>
    <lineage>
        <taxon>Eukaryota</taxon>
        <taxon>Metazoa</taxon>
        <taxon>Ecdysozoa</taxon>
        <taxon>Arthropoda</taxon>
        <taxon>Crustacea</taxon>
        <taxon>Multicrustacea</taxon>
        <taxon>Malacostraca</taxon>
        <taxon>Eumalacostraca</taxon>
        <taxon>Eucarida</taxon>
        <taxon>Decapoda</taxon>
        <taxon>Pleocyemata</taxon>
        <taxon>Anomura</taxon>
        <taxon>Galatheoidea</taxon>
        <taxon>Porcellanidae</taxon>
        <taxon>Petrolisthes</taxon>
    </lineage>
</organism>
<gene>
    <name evidence="2" type="ORF">Pmani_023669</name>
</gene>
<reference evidence="2" key="1">
    <citation type="submission" date="2023-11" db="EMBL/GenBank/DDBJ databases">
        <title>Genome assemblies of two species of porcelain crab, Petrolisthes cinctipes and Petrolisthes manimaculis (Anomura: Porcellanidae).</title>
        <authorList>
            <person name="Angst P."/>
        </authorList>
    </citation>
    <scope>NUCLEOTIDE SEQUENCE</scope>
    <source>
        <strain evidence="2">PB745_02</strain>
        <tissue evidence="2">Gill</tissue>
    </source>
</reference>
<keyword evidence="1" id="KW-0732">Signal</keyword>